<dbReference type="EMBL" id="PNYC01000003">
    <property type="protein sequence ID" value="PMS37513.1"/>
    <property type="molecule type" value="Genomic_DNA"/>
</dbReference>
<organism evidence="1 2">
    <name type="scientific">Trinickia symbiotica</name>
    <dbReference type="NCBI Taxonomy" id="863227"/>
    <lineage>
        <taxon>Bacteria</taxon>
        <taxon>Pseudomonadati</taxon>
        <taxon>Pseudomonadota</taxon>
        <taxon>Betaproteobacteria</taxon>
        <taxon>Burkholderiales</taxon>
        <taxon>Burkholderiaceae</taxon>
        <taxon>Trinickia</taxon>
    </lineage>
</organism>
<dbReference type="AlphaFoldDB" id="A0A2N7X6X6"/>
<sequence>MTRSFDGIGYDDFRRMASDESLSLHERIGFPDSYREGYEAAIFADIASKLSNLDGASKKILDIGPGCAGLPSLLIEHSVARGHELVLVDSAEMLAHLPDGERVIKVPGFFPNCEAALDEWKGKFDAILCYSVFHYVFVEAAFWRFLDYSIELLSDGGQMLIGDIPNVSKRKRFFASDAGIRFHQSFMNSNDVPEVNFRSVERDRIDDAAILAVIMRARAQGCDAYWLPQPATLPMANRREDILIVKP</sequence>
<accession>A0A2N7X6X6</accession>
<keyword evidence="1" id="KW-0808">Transferase</keyword>
<reference evidence="1 2" key="1">
    <citation type="submission" date="2018-01" db="EMBL/GenBank/DDBJ databases">
        <title>Whole genome analyses suggest that Burkholderia sensu lato contains two further novel genera in the rhizoxinica-symbiotica group Mycetohabitans gen. nov., and Trinickia gen. nov.: implications for the evolution of diazotrophy and nodulation in the Burkholderiaceae.</title>
        <authorList>
            <person name="Estrada-de los Santos P."/>
            <person name="Palmer M."/>
            <person name="Chavez-Ramirez B."/>
            <person name="Beukes C."/>
            <person name="Steenkamp E.T."/>
            <person name="Hirsch A.M."/>
            <person name="Manyaka P."/>
            <person name="Maluk M."/>
            <person name="Lafos M."/>
            <person name="Crook M."/>
            <person name="Gross E."/>
            <person name="Simon M.F."/>
            <person name="Bueno dos Reis Junior F."/>
            <person name="Poole P.S."/>
            <person name="Venter S.N."/>
            <person name="James E.K."/>
        </authorList>
    </citation>
    <scope>NUCLEOTIDE SEQUENCE [LARGE SCALE GENOMIC DNA]</scope>
    <source>
        <strain evidence="1 2">JPY 581</strain>
    </source>
</reference>
<comment type="caution">
    <text evidence="1">The sequence shown here is derived from an EMBL/GenBank/DDBJ whole genome shotgun (WGS) entry which is preliminary data.</text>
</comment>
<dbReference type="GO" id="GO:0008168">
    <property type="term" value="F:methyltransferase activity"/>
    <property type="evidence" value="ECO:0007669"/>
    <property type="project" value="UniProtKB-KW"/>
</dbReference>
<protein>
    <submittedName>
        <fullName evidence="1">Class I SAM-dependent methyltransferase</fullName>
    </submittedName>
</protein>
<dbReference type="CDD" id="cd02440">
    <property type="entry name" value="AdoMet_MTases"/>
    <property type="match status" value="1"/>
</dbReference>
<keyword evidence="2" id="KW-1185">Reference proteome</keyword>
<evidence type="ECO:0000313" key="2">
    <source>
        <dbReference type="Proteomes" id="UP000235777"/>
    </source>
</evidence>
<keyword evidence="1" id="KW-0489">Methyltransferase</keyword>
<dbReference type="InterPro" id="IPR029063">
    <property type="entry name" value="SAM-dependent_MTases_sf"/>
</dbReference>
<dbReference type="STRING" id="863227.GCA_000373005_02885"/>
<dbReference type="Gene3D" id="3.40.50.150">
    <property type="entry name" value="Vaccinia Virus protein VP39"/>
    <property type="match status" value="1"/>
</dbReference>
<dbReference type="Proteomes" id="UP000235777">
    <property type="component" value="Unassembled WGS sequence"/>
</dbReference>
<dbReference type="GO" id="GO:0032259">
    <property type="term" value="P:methylation"/>
    <property type="evidence" value="ECO:0007669"/>
    <property type="project" value="UniProtKB-KW"/>
</dbReference>
<dbReference type="OrthoDB" id="2085614at2"/>
<evidence type="ECO:0000313" key="1">
    <source>
        <dbReference type="EMBL" id="PMS37513.1"/>
    </source>
</evidence>
<dbReference type="SUPFAM" id="SSF53335">
    <property type="entry name" value="S-adenosyl-L-methionine-dependent methyltransferases"/>
    <property type="match status" value="1"/>
</dbReference>
<name>A0A2N7X6X6_9BURK</name>
<gene>
    <name evidence="1" type="ORF">C0Z20_05940</name>
</gene>
<proteinExistence type="predicted"/>